<reference evidence="1 2" key="1">
    <citation type="submission" date="2024-07" db="EMBL/GenBank/DDBJ databases">
        <title>Active virus-host system and metabolic interactions in a Lokiarchaeon culture.</title>
        <authorList>
            <person name="Ponce Toledo R.I."/>
            <person name="Rodrigues Oliveira T."/>
            <person name="Schleper C."/>
        </authorList>
    </citation>
    <scope>NUCLEOTIDE SEQUENCE [LARGE SCALE GENOMIC DNA]</scope>
    <source>
        <strain evidence="1 2">B35</strain>
    </source>
</reference>
<dbReference type="RefSeq" id="WP_371150148.1">
    <property type="nucleotide sequence ID" value="NZ_JBFSOO010000003.1"/>
</dbReference>
<gene>
    <name evidence="1" type="ORF">AB2Z07_05435</name>
</gene>
<dbReference type="Proteomes" id="UP001568358">
    <property type="component" value="Unassembled WGS sequence"/>
</dbReference>
<comment type="caution">
    <text evidence="1">The sequence shown here is derived from an EMBL/GenBank/DDBJ whole genome shotgun (WGS) entry which is preliminary data.</text>
</comment>
<evidence type="ECO:0000313" key="1">
    <source>
        <dbReference type="EMBL" id="MEZ6852981.1"/>
    </source>
</evidence>
<keyword evidence="2" id="KW-1185">Reference proteome</keyword>
<proteinExistence type="predicted"/>
<accession>A0ABV4JQF3</accession>
<name>A0ABV4JQF3_9BACT</name>
<evidence type="ECO:0000313" key="2">
    <source>
        <dbReference type="Proteomes" id="UP001568358"/>
    </source>
</evidence>
<protein>
    <submittedName>
        <fullName evidence="1">Uncharacterized protein</fullName>
    </submittedName>
</protein>
<organism evidence="1 2">
    <name type="scientific">Halodesulfovibrio aestuarii</name>
    <dbReference type="NCBI Taxonomy" id="126333"/>
    <lineage>
        <taxon>Bacteria</taxon>
        <taxon>Pseudomonadati</taxon>
        <taxon>Thermodesulfobacteriota</taxon>
        <taxon>Desulfovibrionia</taxon>
        <taxon>Desulfovibrionales</taxon>
        <taxon>Desulfovibrionaceae</taxon>
        <taxon>Halodesulfovibrio</taxon>
    </lineage>
</organism>
<sequence>MQVNDYETTQLLISTGKEIAREELKNEKAFLVHEHEGRTYIKGDWRPMLDAETDTLHVATLSGLKDFLESNPDNLDLDQLMVHVVDHETVKVRSIPVGGHKQRPVFLTAKALVPEHMFCKATRPAYYPPSVFIPYLQSCFAEVEGDDLKTVIRICGNVDVEANVNQKDDGMTQKVATRTGVVTKSEEEVPNPVILYPFSSFVEVLQPARKMVLRFAGNTDEGAGAALIEADGGAWKITAMQSIAEWLRENLPEEVRVIA</sequence>
<dbReference type="EMBL" id="JBFSOO010000003">
    <property type="protein sequence ID" value="MEZ6852981.1"/>
    <property type="molecule type" value="Genomic_DNA"/>
</dbReference>